<sequence>MDSIDAARFQWDDGERRLKEADASKGSMEMVTGRLIEELRRRLGGPFMANELVTLYEQGTDWCLELAMAAAPSNPEAWDGLTVADAAFGRYLREATDYAGGRIVQPYERDQS</sequence>
<dbReference type="EMBL" id="CAFBLU010000027">
    <property type="protein sequence ID" value="CAB4880058.1"/>
    <property type="molecule type" value="Genomic_DNA"/>
</dbReference>
<gene>
    <name evidence="1" type="ORF">UFOPK3444_01311</name>
</gene>
<dbReference type="AlphaFoldDB" id="A0A6J7EEB5"/>
<protein>
    <submittedName>
        <fullName evidence="1">Unannotated protein</fullName>
    </submittedName>
</protein>
<organism evidence="1">
    <name type="scientific">freshwater metagenome</name>
    <dbReference type="NCBI Taxonomy" id="449393"/>
    <lineage>
        <taxon>unclassified sequences</taxon>
        <taxon>metagenomes</taxon>
        <taxon>ecological metagenomes</taxon>
    </lineage>
</organism>
<evidence type="ECO:0000313" key="1">
    <source>
        <dbReference type="EMBL" id="CAB4880058.1"/>
    </source>
</evidence>
<accession>A0A6J7EEB5</accession>
<proteinExistence type="predicted"/>
<reference evidence="1" key="1">
    <citation type="submission" date="2020-05" db="EMBL/GenBank/DDBJ databases">
        <authorList>
            <person name="Chiriac C."/>
            <person name="Salcher M."/>
            <person name="Ghai R."/>
            <person name="Kavagutti S V."/>
        </authorList>
    </citation>
    <scope>NUCLEOTIDE SEQUENCE</scope>
</reference>
<name>A0A6J7EEB5_9ZZZZ</name>